<dbReference type="Gene3D" id="2.40.50.1020">
    <property type="entry name" value="LytTr DNA-binding domain"/>
    <property type="match status" value="1"/>
</dbReference>
<keyword evidence="1" id="KW-0597">Phosphoprotein</keyword>
<dbReference type="InterPro" id="IPR011006">
    <property type="entry name" value="CheY-like_superfamily"/>
</dbReference>
<feature type="domain" description="Response regulatory" evidence="2">
    <location>
        <begin position="5"/>
        <end position="119"/>
    </location>
</feature>
<protein>
    <submittedName>
        <fullName evidence="4">Response regulator transcription factor</fullName>
    </submittedName>
</protein>
<reference evidence="4 5" key="1">
    <citation type="submission" date="2019-08" db="EMBL/GenBank/DDBJ databases">
        <title>In-depth cultivation of the pig gut microbiome towards novel bacterial diversity and tailored functional studies.</title>
        <authorList>
            <person name="Wylensek D."/>
            <person name="Hitch T.C.A."/>
            <person name="Clavel T."/>
        </authorList>
    </citation>
    <scope>NUCLEOTIDE SEQUENCE [LARGE SCALE GENOMIC DNA]</scope>
    <source>
        <strain evidence="4 5">Oil+RF-744-GAM-WT-6</strain>
    </source>
</reference>
<dbReference type="GO" id="GO:0003677">
    <property type="term" value="F:DNA binding"/>
    <property type="evidence" value="ECO:0007669"/>
    <property type="project" value="InterPro"/>
</dbReference>
<dbReference type="AlphaFoldDB" id="A0A7X2NSH1"/>
<dbReference type="GO" id="GO:0000156">
    <property type="term" value="F:phosphorelay response regulator activity"/>
    <property type="evidence" value="ECO:0007669"/>
    <property type="project" value="InterPro"/>
</dbReference>
<evidence type="ECO:0000313" key="5">
    <source>
        <dbReference type="Proteomes" id="UP000461880"/>
    </source>
</evidence>
<comment type="caution">
    <text evidence="4">The sequence shown here is derived from an EMBL/GenBank/DDBJ whole genome shotgun (WGS) entry which is preliminary data.</text>
</comment>
<proteinExistence type="predicted"/>
<evidence type="ECO:0000256" key="1">
    <source>
        <dbReference type="PROSITE-ProRule" id="PRU00169"/>
    </source>
</evidence>
<dbReference type="Gene3D" id="3.40.50.2300">
    <property type="match status" value="1"/>
</dbReference>
<evidence type="ECO:0000259" key="3">
    <source>
        <dbReference type="PROSITE" id="PS50930"/>
    </source>
</evidence>
<dbReference type="SUPFAM" id="SSF52172">
    <property type="entry name" value="CheY-like"/>
    <property type="match status" value="1"/>
</dbReference>
<dbReference type="SMART" id="SM00850">
    <property type="entry name" value="LytTR"/>
    <property type="match status" value="1"/>
</dbReference>
<accession>A0A7X2NSH1</accession>
<dbReference type="InterPro" id="IPR001789">
    <property type="entry name" value="Sig_transdc_resp-reg_receiver"/>
</dbReference>
<gene>
    <name evidence="4" type="ORF">FYJ51_06835</name>
</gene>
<keyword evidence="5" id="KW-1185">Reference proteome</keyword>
<dbReference type="PANTHER" id="PTHR37299">
    <property type="entry name" value="TRANSCRIPTIONAL REGULATOR-RELATED"/>
    <property type="match status" value="1"/>
</dbReference>
<evidence type="ECO:0000259" key="2">
    <source>
        <dbReference type="PROSITE" id="PS50110"/>
    </source>
</evidence>
<feature type="domain" description="HTH LytTR-type" evidence="3">
    <location>
        <begin position="135"/>
        <end position="224"/>
    </location>
</feature>
<dbReference type="PROSITE" id="PS50930">
    <property type="entry name" value="HTH_LYTTR"/>
    <property type="match status" value="1"/>
</dbReference>
<evidence type="ECO:0000313" key="4">
    <source>
        <dbReference type="EMBL" id="MSS58618.1"/>
    </source>
</evidence>
<organism evidence="4 5">
    <name type="scientific">Stecheria intestinalis</name>
    <dbReference type="NCBI Taxonomy" id="2606630"/>
    <lineage>
        <taxon>Bacteria</taxon>
        <taxon>Bacillati</taxon>
        <taxon>Bacillota</taxon>
        <taxon>Erysipelotrichia</taxon>
        <taxon>Erysipelotrichales</taxon>
        <taxon>Erysipelotrichaceae</taxon>
        <taxon>Stecheria</taxon>
    </lineage>
</organism>
<dbReference type="PROSITE" id="PS50110">
    <property type="entry name" value="RESPONSE_REGULATORY"/>
    <property type="match status" value="1"/>
</dbReference>
<feature type="modified residue" description="4-aspartylphosphate" evidence="1">
    <location>
        <position position="56"/>
    </location>
</feature>
<sequence>MEPLKVAIIDDEKNDIEIINEKINSISKKENIPFSCSSFLSSDLLPEMPFDIFVIDIDMPEISGFELSSKLSASYPFSKMIFCTNHNDLVFSAFEINTFYFVRKDHLEEDLRKAFDKYFRTCYLGFFQMSDNRRIPLAKILFLEISGNNLTIAFQDGKEIETRKTLKSALEQVPSDQFIQISKFCVVNLSYVQDVRGMNCILSDGKKLQISRSRKKAVLEKFDQFLASRL</sequence>
<dbReference type="InterPro" id="IPR007492">
    <property type="entry name" value="LytTR_DNA-bd_dom"/>
</dbReference>
<dbReference type="Pfam" id="PF00072">
    <property type="entry name" value="Response_reg"/>
    <property type="match status" value="1"/>
</dbReference>
<dbReference type="SMART" id="SM00448">
    <property type="entry name" value="REC"/>
    <property type="match status" value="1"/>
</dbReference>
<name>A0A7X2NSH1_9FIRM</name>
<dbReference type="InterPro" id="IPR046947">
    <property type="entry name" value="LytR-like"/>
</dbReference>
<dbReference type="RefSeq" id="WP_154504445.1">
    <property type="nucleotide sequence ID" value="NZ_VUMN01000014.1"/>
</dbReference>
<dbReference type="Proteomes" id="UP000461880">
    <property type="component" value="Unassembled WGS sequence"/>
</dbReference>
<dbReference type="PANTHER" id="PTHR37299:SF1">
    <property type="entry name" value="STAGE 0 SPORULATION PROTEIN A HOMOLOG"/>
    <property type="match status" value="1"/>
</dbReference>
<dbReference type="Pfam" id="PF04397">
    <property type="entry name" value="LytTR"/>
    <property type="match status" value="1"/>
</dbReference>
<dbReference type="EMBL" id="VUMN01000014">
    <property type="protein sequence ID" value="MSS58618.1"/>
    <property type="molecule type" value="Genomic_DNA"/>
</dbReference>